<sequence length="172" mass="20505">MKKIKEGRVQESKSPYVMPMILVPKKDGSWRMYTDYHPINVIIVRYRHLIPHLDDLLDELHGACIFSMIDLHSGYHKIFMREGNEWKIAFKTKYGLYEWLVMPFRLTNAPSMFMRLMNHVLRSLIGRCVVVYFDDILVYSTCMDDHVTHVQYVLQLPKDEFLYVNLEKCTIK</sequence>
<comment type="caution">
    <text evidence="2">The sequence shown here is derived from an EMBL/GenBank/DDBJ whole genome shotgun (WGS) entry which is preliminary data.</text>
</comment>
<feature type="non-terminal residue" evidence="2">
    <location>
        <position position="1"/>
    </location>
</feature>
<evidence type="ECO:0000313" key="3">
    <source>
        <dbReference type="Proteomes" id="UP000257109"/>
    </source>
</evidence>
<dbReference type="Gene3D" id="3.10.10.10">
    <property type="entry name" value="HIV Type 1 Reverse Transcriptase, subunit A, domain 1"/>
    <property type="match status" value="1"/>
</dbReference>
<evidence type="ECO:0000259" key="1">
    <source>
        <dbReference type="PROSITE" id="PS50878"/>
    </source>
</evidence>
<dbReference type="AlphaFoldDB" id="A0A371EZ77"/>
<dbReference type="Proteomes" id="UP000257109">
    <property type="component" value="Unassembled WGS sequence"/>
</dbReference>
<dbReference type="EMBL" id="QJKJ01011374">
    <property type="protein sequence ID" value="RDX71338.1"/>
    <property type="molecule type" value="Genomic_DNA"/>
</dbReference>
<dbReference type="InterPro" id="IPR043502">
    <property type="entry name" value="DNA/RNA_pol_sf"/>
</dbReference>
<dbReference type="PANTHER" id="PTHR24559:SF437">
    <property type="entry name" value="RNA-DIRECTED DNA POLYMERASE HOMOLOG"/>
    <property type="match status" value="1"/>
</dbReference>
<protein>
    <recommendedName>
        <fullName evidence="1">Reverse transcriptase domain-containing protein</fullName>
    </recommendedName>
</protein>
<dbReference type="InterPro" id="IPR043128">
    <property type="entry name" value="Rev_trsase/Diguanyl_cyclase"/>
</dbReference>
<dbReference type="CDD" id="cd01647">
    <property type="entry name" value="RT_LTR"/>
    <property type="match status" value="1"/>
</dbReference>
<evidence type="ECO:0000313" key="2">
    <source>
        <dbReference type="EMBL" id="RDX71338.1"/>
    </source>
</evidence>
<organism evidence="2 3">
    <name type="scientific">Mucuna pruriens</name>
    <name type="common">Velvet bean</name>
    <name type="synonym">Dolichos pruriens</name>
    <dbReference type="NCBI Taxonomy" id="157652"/>
    <lineage>
        <taxon>Eukaryota</taxon>
        <taxon>Viridiplantae</taxon>
        <taxon>Streptophyta</taxon>
        <taxon>Embryophyta</taxon>
        <taxon>Tracheophyta</taxon>
        <taxon>Spermatophyta</taxon>
        <taxon>Magnoliopsida</taxon>
        <taxon>eudicotyledons</taxon>
        <taxon>Gunneridae</taxon>
        <taxon>Pentapetalae</taxon>
        <taxon>rosids</taxon>
        <taxon>fabids</taxon>
        <taxon>Fabales</taxon>
        <taxon>Fabaceae</taxon>
        <taxon>Papilionoideae</taxon>
        <taxon>50 kb inversion clade</taxon>
        <taxon>NPAAA clade</taxon>
        <taxon>indigoferoid/millettioid clade</taxon>
        <taxon>Phaseoleae</taxon>
        <taxon>Mucuna</taxon>
    </lineage>
</organism>
<dbReference type="Pfam" id="PF00078">
    <property type="entry name" value="RVT_1"/>
    <property type="match status" value="1"/>
</dbReference>
<keyword evidence="3" id="KW-1185">Reference proteome</keyword>
<gene>
    <name evidence="2" type="ORF">CR513_49337</name>
</gene>
<proteinExistence type="predicted"/>
<feature type="domain" description="Reverse transcriptase" evidence="1">
    <location>
        <begin position="4"/>
        <end position="172"/>
    </location>
</feature>
<name>A0A371EZ77_MUCPR</name>
<dbReference type="PROSITE" id="PS50878">
    <property type="entry name" value="RT_POL"/>
    <property type="match status" value="1"/>
</dbReference>
<accession>A0A371EZ77</accession>
<dbReference type="Gene3D" id="3.30.70.270">
    <property type="match status" value="1"/>
</dbReference>
<dbReference type="OrthoDB" id="1432907at2759"/>
<dbReference type="SUPFAM" id="SSF56672">
    <property type="entry name" value="DNA/RNA polymerases"/>
    <property type="match status" value="1"/>
</dbReference>
<dbReference type="InterPro" id="IPR000477">
    <property type="entry name" value="RT_dom"/>
</dbReference>
<dbReference type="PANTHER" id="PTHR24559">
    <property type="entry name" value="TRANSPOSON TY3-I GAG-POL POLYPROTEIN"/>
    <property type="match status" value="1"/>
</dbReference>
<reference evidence="2" key="1">
    <citation type="submission" date="2018-05" db="EMBL/GenBank/DDBJ databases">
        <title>Draft genome of Mucuna pruriens seed.</title>
        <authorList>
            <person name="Nnadi N.E."/>
            <person name="Vos R."/>
            <person name="Hasami M.H."/>
            <person name="Devisetty U.K."/>
            <person name="Aguiy J.C."/>
        </authorList>
    </citation>
    <scope>NUCLEOTIDE SEQUENCE [LARGE SCALE GENOMIC DNA]</scope>
    <source>
        <strain evidence="2">JCA_2017</strain>
    </source>
</reference>
<dbReference type="InterPro" id="IPR053134">
    <property type="entry name" value="RNA-dir_DNA_polymerase"/>
</dbReference>